<evidence type="ECO:0000313" key="2">
    <source>
        <dbReference type="EMBL" id="SDH71719.1"/>
    </source>
</evidence>
<dbReference type="GO" id="GO:0003677">
    <property type="term" value="F:DNA binding"/>
    <property type="evidence" value="ECO:0007669"/>
    <property type="project" value="InterPro"/>
</dbReference>
<accession>A0A1G8EPR6</accession>
<dbReference type="EMBL" id="FNDJ01000003">
    <property type="protein sequence ID" value="SDH71719.1"/>
    <property type="molecule type" value="Genomic_DNA"/>
</dbReference>
<dbReference type="PANTHER" id="PTHR35010">
    <property type="entry name" value="BLL4672 PROTEIN-RELATED"/>
    <property type="match status" value="1"/>
</dbReference>
<protein>
    <submittedName>
        <fullName evidence="2">Helix-turn-helix domain-containing protein</fullName>
    </submittedName>
</protein>
<feature type="domain" description="HTH cro/C1-type" evidence="1">
    <location>
        <begin position="35"/>
        <end position="82"/>
    </location>
</feature>
<dbReference type="STRING" id="633440.SAMN05421869_10357"/>
<dbReference type="PANTHER" id="PTHR35010:SF2">
    <property type="entry name" value="BLL4672 PROTEIN"/>
    <property type="match status" value="1"/>
</dbReference>
<dbReference type="Pfam" id="PF13560">
    <property type="entry name" value="HTH_31"/>
    <property type="match status" value="1"/>
</dbReference>
<reference evidence="2 3" key="1">
    <citation type="submission" date="2016-10" db="EMBL/GenBank/DDBJ databases">
        <authorList>
            <person name="de Groot N.N."/>
        </authorList>
    </citation>
    <scope>NUCLEOTIDE SEQUENCE [LARGE SCALE GENOMIC DNA]</scope>
    <source>
        <strain evidence="2 3">CGMCC 4.6533</strain>
    </source>
</reference>
<proteinExistence type="predicted"/>
<dbReference type="Gene3D" id="1.10.260.40">
    <property type="entry name" value="lambda repressor-like DNA-binding domains"/>
    <property type="match status" value="1"/>
</dbReference>
<sequence length="308" mass="34141">MDENKLLGEFLRARREATSPTQAGLLDVGPRRTPGLRREEVAMLAHVSTDYYIRLEQGRERHPSERVLEALAQVLDLSPEAAAHMYRLAHPMLRPRRTSARRERISPDLLRLIESWPDTPALLCDRLMNVLAVNSMADALYDGLKHRDNLLRMIFLDPAARDFYPEWERSARSKVANLRAAMGADLDDPSLTELVGELSVKSADFRRLWARHDVSSKAREVKRMRHPAVGDLTMNVETFSVNSSPGLQLITLLPRAGSPSEEALRLLGSIAASRSGATANADLDAAVDVAVDAAVDAAKSSPRPTGRR</sequence>
<dbReference type="InterPro" id="IPR010982">
    <property type="entry name" value="Lambda_DNA-bd_dom_sf"/>
</dbReference>
<dbReference type="PROSITE" id="PS50943">
    <property type="entry name" value="HTH_CROC1"/>
    <property type="match status" value="1"/>
</dbReference>
<dbReference type="CDD" id="cd00093">
    <property type="entry name" value="HTH_XRE"/>
    <property type="match status" value="1"/>
</dbReference>
<evidence type="ECO:0000313" key="3">
    <source>
        <dbReference type="Proteomes" id="UP000199202"/>
    </source>
</evidence>
<dbReference type="SMART" id="SM00530">
    <property type="entry name" value="HTH_XRE"/>
    <property type="match status" value="1"/>
</dbReference>
<organism evidence="2 3">
    <name type="scientific">Nonomuraea jiangxiensis</name>
    <dbReference type="NCBI Taxonomy" id="633440"/>
    <lineage>
        <taxon>Bacteria</taxon>
        <taxon>Bacillati</taxon>
        <taxon>Actinomycetota</taxon>
        <taxon>Actinomycetes</taxon>
        <taxon>Streptosporangiales</taxon>
        <taxon>Streptosporangiaceae</taxon>
        <taxon>Nonomuraea</taxon>
    </lineage>
</organism>
<dbReference type="SUPFAM" id="SSF47413">
    <property type="entry name" value="lambda repressor-like DNA-binding domains"/>
    <property type="match status" value="1"/>
</dbReference>
<dbReference type="Proteomes" id="UP000199202">
    <property type="component" value="Unassembled WGS sequence"/>
</dbReference>
<name>A0A1G8EPR6_9ACTN</name>
<dbReference type="Pfam" id="PF17765">
    <property type="entry name" value="MLTR_LBD"/>
    <property type="match status" value="1"/>
</dbReference>
<evidence type="ECO:0000259" key="1">
    <source>
        <dbReference type="PROSITE" id="PS50943"/>
    </source>
</evidence>
<dbReference type="RefSeq" id="WP_090930009.1">
    <property type="nucleotide sequence ID" value="NZ_FNDJ01000003.1"/>
</dbReference>
<dbReference type="InterPro" id="IPR041413">
    <property type="entry name" value="MLTR_LBD"/>
</dbReference>
<dbReference type="OrthoDB" id="4336585at2"/>
<gene>
    <name evidence="2" type="ORF">SAMN05421869_10357</name>
</gene>
<dbReference type="Gene3D" id="3.30.450.180">
    <property type="match status" value="1"/>
</dbReference>
<keyword evidence="3" id="KW-1185">Reference proteome</keyword>
<dbReference type="InterPro" id="IPR001387">
    <property type="entry name" value="Cro/C1-type_HTH"/>
</dbReference>
<dbReference type="AlphaFoldDB" id="A0A1G8EPR6"/>